<reference evidence="2" key="1">
    <citation type="submission" date="2022-11" db="EMBL/GenBank/DDBJ databases">
        <title>Genome Resource of Sclerotinia nivalis Strain SnTB1, a Plant Pathogen Isolated from American Ginseng.</title>
        <authorList>
            <person name="Fan S."/>
        </authorList>
    </citation>
    <scope>NUCLEOTIDE SEQUENCE</scope>
    <source>
        <strain evidence="2">SnTB1</strain>
    </source>
</reference>
<dbReference type="EMBL" id="JAPEIS010000010">
    <property type="protein sequence ID" value="KAJ8062581.1"/>
    <property type="molecule type" value="Genomic_DNA"/>
</dbReference>
<dbReference type="Proteomes" id="UP001152300">
    <property type="component" value="Unassembled WGS sequence"/>
</dbReference>
<evidence type="ECO:0000313" key="3">
    <source>
        <dbReference type="Proteomes" id="UP001152300"/>
    </source>
</evidence>
<protein>
    <submittedName>
        <fullName evidence="2">Uncharacterized protein</fullName>
    </submittedName>
</protein>
<evidence type="ECO:0000256" key="1">
    <source>
        <dbReference type="SAM" id="MobiDB-lite"/>
    </source>
</evidence>
<comment type="caution">
    <text evidence="2">The sequence shown here is derived from an EMBL/GenBank/DDBJ whole genome shotgun (WGS) entry which is preliminary data.</text>
</comment>
<gene>
    <name evidence="2" type="ORF">OCU04_009105</name>
</gene>
<name>A0A9X0DGE7_9HELO</name>
<organism evidence="2 3">
    <name type="scientific">Sclerotinia nivalis</name>
    <dbReference type="NCBI Taxonomy" id="352851"/>
    <lineage>
        <taxon>Eukaryota</taxon>
        <taxon>Fungi</taxon>
        <taxon>Dikarya</taxon>
        <taxon>Ascomycota</taxon>
        <taxon>Pezizomycotina</taxon>
        <taxon>Leotiomycetes</taxon>
        <taxon>Helotiales</taxon>
        <taxon>Sclerotiniaceae</taxon>
        <taxon>Sclerotinia</taxon>
    </lineage>
</organism>
<accession>A0A9X0DGE7</accession>
<evidence type="ECO:0000313" key="2">
    <source>
        <dbReference type="EMBL" id="KAJ8062581.1"/>
    </source>
</evidence>
<feature type="region of interest" description="Disordered" evidence="1">
    <location>
        <begin position="144"/>
        <end position="166"/>
    </location>
</feature>
<proteinExistence type="predicted"/>
<sequence length="166" mass="18758">MAARFSRLFDNWDQDYRDLSMLELGSNVDDSPLKYHSPQVTTEHISSAADLSERRESILERSEATTDFTPFDNRISPRHLLDGGDSYVSNFSPSVSFAHDYQALRNVGRDSLTENSPSEPRLRNGFGVTSNMKIIWKGSTAFTKPRPSSTFCTGRRRVVPPHNSKD</sequence>
<keyword evidence="3" id="KW-1185">Reference proteome</keyword>
<dbReference type="AlphaFoldDB" id="A0A9X0DGE7"/>